<evidence type="ECO:0000256" key="5">
    <source>
        <dbReference type="RuleBase" id="RU000660"/>
    </source>
</evidence>
<keyword evidence="7" id="KW-1185">Reference proteome</keyword>
<evidence type="ECO:0000313" key="6">
    <source>
        <dbReference type="EMBL" id="PWJ90632.1"/>
    </source>
</evidence>
<dbReference type="PANTHER" id="PTHR14413:SF16">
    <property type="entry name" value="LARGE RIBOSOMAL SUBUNIT PROTEIN BL17M"/>
    <property type="match status" value="1"/>
</dbReference>
<comment type="caution">
    <text evidence="6">The sequence shown here is derived from an EMBL/GenBank/DDBJ whole genome shotgun (WGS) entry which is preliminary data.</text>
</comment>
<organism evidence="6 7">
    <name type="scientific">Oceanotoga teriensis</name>
    <dbReference type="NCBI Taxonomy" id="515440"/>
    <lineage>
        <taxon>Bacteria</taxon>
        <taxon>Thermotogati</taxon>
        <taxon>Thermotogota</taxon>
        <taxon>Thermotogae</taxon>
        <taxon>Petrotogales</taxon>
        <taxon>Petrotogaceae</taxon>
        <taxon>Oceanotoga</taxon>
    </lineage>
</organism>
<dbReference type="GO" id="GO:0006412">
    <property type="term" value="P:translation"/>
    <property type="evidence" value="ECO:0007669"/>
    <property type="project" value="UniProtKB-UniRule"/>
</dbReference>
<dbReference type="PROSITE" id="PS01167">
    <property type="entry name" value="RIBOSOMAL_L17"/>
    <property type="match status" value="1"/>
</dbReference>
<dbReference type="NCBIfam" id="TIGR00059">
    <property type="entry name" value="L17"/>
    <property type="match status" value="1"/>
</dbReference>
<keyword evidence="2 4" id="KW-0689">Ribosomal protein</keyword>
<dbReference type="Pfam" id="PF01196">
    <property type="entry name" value="Ribosomal_L17"/>
    <property type="match status" value="1"/>
</dbReference>
<evidence type="ECO:0000313" key="7">
    <source>
        <dbReference type="Proteomes" id="UP000245921"/>
    </source>
</evidence>
<dbReference type="PANTHER" id="PTHR14413">
    <property type="entry name" value="RIBOSOMAL PROTEIN L17"/>
    <property type="match status" value="1"/>
</dbReference>
<evidence type="ECO:0000256" key="4">
    <source>
        <dbReference type="HAMAP-Rule" id="MF_01368"/>
    </source>
</evidence>
<dbReference type="EMBL" id="QGGI01000012">
    <property type="protein sequence ID" value="PWJ90632.1"/>
    <property type="molecule type" value="Genomic_DNA"/>
</dbReference>
<comment type="similarity">
    <text evidence="1 4 5">Belongs to the bacterial ribosomal protein bL17 family.</text>
</comment>
<comment type="subunit">
    <text evidence="4">Part of the 50S ribosomal subunit. Contacts protein L32.</text>
</comment>
<dbReference type="InterPro" id="IPR000456">
    <property type="entry name" value="Ribosomal_bL17"/>
</dbReference>
<dbReference type="SUPFAM" id="SSF64263">
    <property type="entry name" value="Prokaryotic ribosomal protein L17"/>
    <property type="match status" value="1"/>
</dbReference>
<dbReference type="GO" id="GO:0003735">
    <property type="term" value="F:structural constituent of ribosome"/>
    <property type="evidence" value="ECO:0007669"/>
    <property type="project" value="InterPro"/>
</dbReference>
<dbReference type="InterPro" id="IPR047859">
    <property type="entry name" value="Ribosomal_bL17_CS"/>
</dbReference>
<reference evidence="6 7" key="1">
    <citation type="submission" date="2018-05" db="EMBL/GenBank/DDBJ databases">
        <title>Genomic Encyclopedia of Type Strains, Phase IV (KMG-IV): sequencing the most valuable type-strain genomes for metagenomic binning, comparative biology and taxonomic classification.</title>
        <authorList>
            <person name="Goeker M."/>
        </authorList>
    </citation>
    <scope>NUCLEOTIDE SEQUENCE [LARGE SCALE GENOMIC DNA]</scope>
    <source>
        <strain evidence="6 7">DSM 24906</strain>
    </source>
</reference>
<evidence type="ECO:0000256" key="1">
    <source>
        <dbReference type="ARBA" id="ARBA00008777"/>
    </source>
</evidence>
<sequence length="129" mass="14656">MRHRVKTKKLNRYASHRKALIKNLARSVFESGSIITTTTKAKVARSAVEKILTKAKKANSAETKEQKMALSREINKNFNDRKLTAKIVNEIAPKYMDRNGGYTRVLKIGQRRGDASEMSILQLLPVEEK</sequence>
<dbReference type="GO" id="GO:0022625">
    <property type="term" value="C:cytosolic large ribosomal subunit"/>
    <property type="evidence" value="ECO:0007669"/>
    <property type="project" value="TreeGrafter"/>
</dbReference>
<evidence type="ECO:0000256" key="3">
    <source>
        <dbReference type="ARBA" id="ARBA00023274"/>
    </source>
</evidence>
<accession>A0AA45HIC8</accession>
<dbReference type="RefSeq" id="WP_109605210.1">
    <property type="nucleotide sequence ID" value="NZ_JAMHJO010000001.1"/>
</dbReference>
<evidence type="ECO:0000256" key="2">
    <source>
        <dbReference type="ARBA" id="ARBA00022980"/>
    </source>
</evidence>
<dbReference type="Gene3D" id="3.90.1030.10">
    <property type="entry name" value="Ribosomal protein L17"/>
    <property type="match status" value="1"/>
</dbReference>
<dbReference type="Proteomes" id="UP000245921">
    <property type="component" value="Unassembled WGS sequence"/>
</dbReference>
<proteinExistence type="inferred from homology"/>
<name>A0AA45HIC8_9BACT</name>
<dbReference type="HAMAP" id="MF_01368">
    <property type="entry name" value="Ribosomal_bL17"/>
    <property type="match status" value="1"/>
</dbReference>
<dbReference type="InterPro" id="IPR036373">
    <property type="entry name" value="Ribosomal_bL17_sf"/>
</dbReference>
<gene>
    <name evidence="4" type="primary">rplQ</name>
    <name evidence="6" type="ORF">C7380_112102</name>
</gene>
<dbReference type="AlphaFoldDB" id="A0AA45HIC8"/>
<keyword evidence="3 4" id="KW-0687">Ribonucleoprotein</keyword>
<protein>
    <recommendedName>
        <fullName evidence="4">Large ribosomal subunit protein bL17</fullName>
    </recommendedName>
</protein>